<organism evidence="1 2">
    <name type="scientific">Arachis hypogaea</name>
    <name type="common">Peanut</name>
    <dbReference type="NCBI Taxonomy" id="3818"/>
    <lineage>
        <taxon>Eukaryota</taxon>
        <taxon>Viridiplantae</taxon>
        <taxon>Streptophyta</taxon>
        <taxon>Embryophyta</taxon>
        <taxon>Tracheophyta</taxon>
        <taxon>Spermatophyta</taxon>
        <taxon>Magnoliopsida</taxon>
        <taxon>eudicotyledons</taxon>
        <taxon>Gunneridae</taxon>
        <taxon>Pentapetalae</taxon>
        <taxon>rosids</taxon>
        <taxon>fabids</taxon>
        <taxon>Fabales</taxon>
        <taxon>Fabaceae</taxon>
        <taxon>Papilionoideae</taxon>
        <taxon>50 kb inversion clade</taxon>
        <taxon>dalbergioids sensu lato</taxon>
        <taxon>Dalbergieae</taxon>
        <taxon>Pterocarpus clade</taxon>
        <taxon>Arachis</taxon>
    </lineage>
</organism>
<evidence type="ECO:0000313" key="1">
    <source>
        <dbReference type="EMBL" id="RYQ99425.1"/>
    </source>
</evidence>
<name>A0A444YBZ8_ARAHY</name>
<dbReference type="Proteomes" id="UP000289738">
    <property type="component" value="Chromosome B07"/>
</dbReference>
<comment type="caution">
    <text evidence="1">The sequence shown here is derived from an EMBL/GenBank/DDBJ whole genome shotgun (WGS) entry which is preliminary data.</text>
</comment>
<dbReference type="EMBL" id="SDMP01000017">
    <property type="protein sequence ID" value="RYQ99425.1"/>
    <property type="molecule type" value="Genomic_DNA"/>
</dbReference>
<dbReference type="AlphaFoldDB" id="A0A444YBZ8"/>
<evidence type="ECO:0000313" key="2">
    <source>
        <dbReference type="Proteomes" id="UP000289738"/>
    </source>
</evidence>
<reference evidence="1 2" key="1">
    <citation type="submission" date="2019-01" db="EMBL/GenBank/DDBJ databases">
        <title>Sequencing of cultivated peanut Arachis hypogaea provides insights into genome evolution and oil improvement.</title>
        <authorList>
            <person name="Chen X."/>
        </authorList>
    </citation>
    <scope>NUCLEOTIDE SEQUENCE [LARGE SCALE GENOMIC DNA]</scope>
    <source>
        <strain evidence="2">cv. Fuhuasheng</strain>
        <tissue evidence="1">Leaves</tissue>
    </source>
</reference>
<keyword evidence="2" id="KW-1185">Reference proteome</keyword>
<proteinExistence type="predicted"/>
<accession>A0A444YBZ8</accession>
<protein>
    <submittedName>
        <fullName evidence="1">Uncharacterized protein</fullName>
    </submittedName>
</protein>
<gene>
    <name evidence="1" type="ORF">Ahy_B07g087368</name>
</gene>
<sequence>MLSLAVHRSGSHSRSSGSHVALLQTLRPTRALHLAVELLSFVAACLLASPEGLLGAAVGVAISALIVKPASVLLVIGRFELVSLSTCHRRQKSSLQIGPLLAILKVSSELFSSPS</sequence>
<dbReference type="Gramene" id="arahy.Tifrunner.gnm2.ann2.Ah17g152500.1">
    <property type="protein sequence ID" value="arahy.Tifrunner.gnm2.ann2.Ah17g152500.1-CDS"/>
    <property type="gene ID" value="arahy.Tifrunner.gnm2.ann2.Ah17g152500"/>
</dbReference>